<dbReference type="InParanoid" id="A0A2J6SIQ5"/>
<dbReference type="PANTHER" id="PTHR42109">
    <property type="entry name" value="UNPLACED GENOMIC SCAFFOLD UM_SCAF_CONTIG_1.265, WHOLE GENOME SHOTGUN SEQUENCE"/>
    <property type="match status" value="1"/>
</dbReference>
<protein>
    <recommendedName>
        <fullName evidence="2">DUF7702 domain-containing protein</fullName>
    </recommendedName>
</protein>
<feature type="transmembrane region" description="Helical" evidence="1">
    <location>
        <begin position="39"/>
        <end position="61"/>
    </location>
</feature>
<dbReference type="AlphaFoldDB" id="A0A2J6SIQ5"/>
<reference evidence="3 4" key="1">
    <citation type="submission" date="2016-04" db="EMBL/GenBank/DDBJ databases">
        <title>A degradative enzymes factory behind the ericoid mycorrhizal symbiosis.</title>
        <authorList>
            <consortium name="DOE Joint Genome Institute"/>
            <person name="Martino E."/>
            <person name="Morin E."/>
            <person name="Grelet G."/>
            <person name="Kuo A."/>
            <person name="Kohler A."/>
            <person name="Daghino S."/>
            <person name="Barry K."/>
            <person name="Choi C."/>
            <person name="Cichocki N."/>
            <person name="Clum A."/>
            <person name="Copeland A."/>
            <person name="Hainaut M."/>
            <person name="Haridas S."/>
            <person name="Labutti K."/>
            <person name="Lindquist E."/>
            <person name="Lipzen A."/>
            <person name="Khouja H.-R."/>
            <person name="Murat C."/>
            <person name="Ohm R."/>
            <person name="Olson A."/>
            <person name="Spatafora J."/>
            <person name="Veneault-Fourrey C."/>
            <person name="Henrissat B."/>
            <person name="Grigoriev I."/>
            <person name="Martin F."/>
            <person name="Perotto S."/>
        </authorList>
    </citation>
    <scope>NUCLEOTIDE SEQUENCE [LARGE SCALE GENOMIC DNA]</scope>
    <source>
        <strain evidence="3 4">E</strain>
    </source>
</reference>
<feature type="domain" description="DUF7702" evidence="2">
    <location>
        <begin position="3"/>
        <end position="243"/>
    </location>
</feature>
<evidence type="ECO:0000313" key="3">
    <source>
        <dbReference type="EMBL" id="PMD50637.1"/>
    </source>
</evidence>
<dbReference type="InterPro" id="IPR056119">
    <property type="entry name" value="DUF7702"/>
</dbReference>
<keyword evidence="1" id="KW-0472">Membrane</keyword>
<dbReference type="PANTHER" id="PTHR42109:SF2">
    <property type="entry name" value="INTEGRAL MEMBRANE PROTEIN"/>
    <property type="match status" value="1"/>
</dbReference>
<feature type="transmembrane region" description="Helical" evidence="1">
    <location>
        <begin position="67"/>
        <end position="90"/>
    </location>
</feature>
<dbReference type="EMBL" id="KZ613913">
    <property type="protein sequence ID" value="PMD50637.1"/>
    <property type="molecule type" value="Genomic_DNA"/>
</dbReference>
<gene>
    <name evidence="3" type="ORF">K444DRAFT_657527</name>
</gene>
<dbReference type="Proteomes" id="UP000235371">
    <property type="component" value="Unassembled WGS sequence"/>
</dbReference>
<organism evidence="3 4">
    <name type="scientific">Hyaloscypha bicolor E</name>
    <dbReference type="NCBI Taxonomy" id="1095630"/>
    <lineage>
        <taxon>Eukaryota</taxon>
        <taxon>Fungi</taxon>
        <taxon>Dikarya</taxon>
        <taxon>Ascomycota</taxon>
        <taxon>Pezizomycotina</taxon>
        <taxon>Leotiomycetes</taxon>
        <taxon>Helotiales</taxon>
        <taxon>Hyaloscyphaceae</taxon>
        <taxon>Hyaloscypha</taxon>
        <taxon>Hyaloscypha bicolor</taxon>
    </lineage>
</organism>
<name>A0A2J6SIQ5_9HELO</name>
<feature type="transmembrane region" description="Helical" evidence="1">
    <location>
        <begin position="188"/>
        <end position="207"/>
    </location>
</feature>
<proteinExistence type="predicted"/>
<dbReference type="OrthoDB" id="2560628at2759"/>
<feature type="transmembrane region" description="Helical" evidence="1">
    <location>
        <begin position="110"/>
        <end position="129"/>
    </location>
</feature>
<evidence type="ECO:0000256" key="1">
    <source>
        <dbReference type="SAM" id="Phobius"/>
    </source>
</evidence>
<keyword evidence="4" id="KW-1185">Reference proteome</keyword>
<dbReference type="STRING" id="1095630.A0A2J6SIQ5"/>
<evidence type="ECO:0000313" key="4">
    <source>
        <dbReference type="Proteomes" id="UP000235371"/>
    </source>
</evidence>
<feature type="transmembrane region" description="Helical" evidence="1">
    <location>
        <begin position="219"/>
        <end position="241"/>
    </location>
</feature>
<dbReference type="Pfam" id="PF24800">
    <property type="entry name" value="DUF7702"/>
    <property type="match status" value="1"/>
</dbReference>
<dbReference type="GeneID" id="36594243"/>
<evidence type="ECO:0000259" key="2">
    <source>
        <dbReference type="Pfam" id="PF24800"/>
    </source>
</evidence>
<feature type="transmembrane region" description="Helical" evidence="1">
    <location>
        <begin position="149"/>
        <end position="167"/>
    </location>
</feature>
<feature type="transmembrane region" description="Helical" evidence="1">
    <location>
        <begin position="6"/>
        <end position="27"/>
    </location>
</feature>
<sequence>MHLDKHGYVSIVELIVFLPCLILGIAVCLRHGFKRTSGWIFVLILSVIRIAGAICQLLTYGSPTEGLIKATLILDSIGIAPLLLALLGVLSRLVDWINASMQNPKINSKLFRILQLVIGVSLILGILGVTSPKSQAVDGTFIPPTISKIGIILNIVVYIAITIIFILSLPHGSALPHSERPLRIHIPIALLAIAIRLLYAALCIFVHDSTFSLFNGSIVANVLMAIVEEFFVVIITLVLGFKLGRISVDGQGEIVDLNQKSSDNGGQLPLSA</sequence>
<accession>A0A2J6SIQ5</accession>
<dbReference type="RefSeq" id="XP_024727541.1">
    <property type="nucleotide sequence ID" value="XM_024886166.1"/>
</dbReference>
<keyword evidence="1" id="KW-0812">Transmembrane</keyword>
<keyword evidence="1" id="KW-1133">Transmembrane helix</keyword>